<keyword evidence="2" id="KW-1185">Reference proteome</keyword>
<organism evidence="1 2">
    <name type="scientific">Spirochaeta lutea</name>
    <dbReference type="NCBI Taxonomy" id="1480694"/>
    <lineage>
        <taxon>Bacteria</taxon>
        <taxon>Pseudomonadati</taxon>
        <taxon>Spirochaetota</taxon>
        <taxon>Spirochaetia</taxon>
        <taxon>Spirochaetales</taxon>
        <taxon>Spirochaetaceae</taxon>
        <taxon>Spirochaeta</taxon>
    </lineage>
</organism>
<sequence>MLLLVSLSAGGQSMMVGVFGRADGWRIPEEITPGENPAGLSTELMRNIESGLMASGFDQGYITFNTPAVLHQNPLESQDQQPLYQLARQNGVSILLVAEVRIEYLPTVRSVRAQGQLSMIEIATGRVLEQELLTDITPGNALADVEEISGRMILSLW</sequence>
<dbReference type="EMBL" id="JNUP01000066">
    <property type="protein sequence ID" value="KGE71424.1"/>
    <property type="molecule type" value="Genomic_DNA"/>
</dbReference>
<proteinExistence type="predicted"/>
<evidence type="ECO:0000313" key="1">
    <source>
        <dbReference type="EMBL" id="KGE71424.1"/>
    </source>
</evidence>
<dbReference type="Proteomes" id="UP000029692">
    <property type="component" value="Unassembled WGS sequence"/>
</dbReference>
<evidence type="ECO:0000313" key="2">
    <source>
        <dbReference type="Proteomes" id="UP000029692"/>
    </source>
</evidence>
<reference evidence="1 2" key="1">
    <citation type="submission" date="2014-05" db="EMBL/GenBank/DDBJ databases">
        <title>De novo Genome Sequence of Spirocheata sp.</title>
        <authorList>
            <person name="Shivani Y."/>
            <person name="Subhash Y."/>
            <person name="Tushar L."/>
            <person name="Sasikala C."/>
            <person name="Ramana C.V."/>
        </authorList>
    </citation>
    <scope>NUCLEOTIDE SEQUENCE [LARGE SCALE GENOMIC DNA]</scope>
    <source>
        <strain evidence="1 2">JC230</strain>
    </source>
</reference>
<comment type="caution">
    <text evidence="1">The sequence shown here is derived from an EMBL/GenBank/DDBJ whole genome shotgun (WGS) entry which is preliminary data.</text>
</comment>
<gene>
    <name evidence="1" type="ORF">DC28_11570</name>
</gene>
<accession>A0A098QUQ0</accession>
<name>A0A098QUQ0_9SPIO</name>
<protein>
    <submittedName>
        <fullName evidence="1">Uncharacterized protein</fullName>
    </submittedName>
</protein>
<dbReference type="STRING" id="1480694.DC28_11570"/>
<dbReference type="AlphaFoldDB" id="A0A098QUQ0"/>